<comment type="pathway">
    <text evidence="11">Glycan metabolism; bacterial cellulose biosynthesis.</text>
</comment>
<feature type="transmembrane region" description="Helical" evidence="11">
    <location>
        <begin position="171"/>
        <end position="188"/>
    </location>
</feature>
<dbReference type="UniPathway" id="UPA00694"/>
<evidence type="ECO:0000313" key="14">
    <source>
        <dbReference type="EMBL" id="SOE51486.1"/>
    </source>
</evidence>
<dbReference type="GO" id="GO:0030244">
    <property type="term" value="P:cellulose biosynthetic process"/>
    <property type="evidence" value="ECO:0007669"/>
    <property type="project" value="UniProtKB-KW"/>
</dbReference>
<dbReference type="Pfam" id="PF00535">
    <property type="entry name" value="Glycos_transf_2"/>
    <property type="match status" value="1"/>
</dbReference>
<sequence length="843" mass="93072">MGATRDARMPAPGRLANWLARRLGVAESRTRTDWLVRLLFRAPRPGRADLPQLLIGAFGARLSSEWQVGARAPWRLWLWRALVRPARPGGVAASLRAAIDGPLGVLQSIAAFARCQCRRADAAIGCLPWTPIAAALEGASGAAGRRRGALPFIVLSGAALFVLASTTPLSTASQLQFGAVSLAAALVIRRMPGRLPLLLLASLALLMTARYAWWRATATLDFRSPGDTLVGYTLFGAEAYTWLIQLFGFVQTAWPLRREIAPMPPDPAAWPTVDVYIPTYNEPLSVVRPTVFAAQGIDWPADKLRIYLLDDGRRPEFRAFAAQAGIEYLTREDNSHAKAGNINRAMERTQGEYIAIFDCDHVPARSFLQTTMGTFLREPKCAMVQTPHHFFSPDPFERNLSTFHRVPNEGYLFYGLVQAGNDLWNASFFCGSCAIIKRSALEEVGGVAVETVTEDAHTALKLHRRGYTTAYLPTVQAAGLATESLAGHIRQRARWARGMAQIFRIDNPFLGRGLSVFQRLCYGNAMLHFFYGIPRLVFLTMPMAYLFFNMHFIHAPALAIVAYVLPYIALANVANSRLQGGFRHSFWAEVYESVLAWYVALPTTIAVLSPKHGKFNVTDKGGRIDEGYFDWAVSRPYIVLIALNALALAVGLYSLTSDDPYEAPTVLMNMLWTVYNLVMLGAAVCVALEAKQTRATQRIEMRLPATLVLDDGRSIACSTRDCSLGGFGLTLPEGLAIASDQSLSVCVRRAEQEFGFPVRAVWQSGTQLGVKLEQLDFEVERRLVQMTLGRADAWIKWHDTEIGDKPLRGLNEVVQVGLLGYARLGRDSLRVMRARVAAARTRS</sequence>
<keyword evidence="9 11" id="KW-0472">Membrane</keyword>
<feature type="transmembrane region" description="Helical" evidence="11">
    <location>
        <begin position="229"/>
        <end position="250"/>
    </location>
</feature>
<evidence type="ECO:0000256" key="2">
    <source>
        <dbReference type="ARBA" id="ARBA00022475"/>
    </source>
</evidence>
<dbReference type="Pfam" id="PF03552">
    <property type="entry name" value="Cellulose_synt"/>
    <property type="match status" value="1"/>
</dbReference>
<dbReference type="InterPro" id="IPR005150">
    <property type="entry name" value="Cellulose_synth"/>
</dbReference>
<keyword evidence="4 11" id="KW-0328">Glycosyltransferase</keyword>
<feature type="transmembrane region" description="Helical" evidence="11">
    <location>
        <begin position="554"/>
        <end position="574"/>
    </location>
</feature>
<feature type="transmembrane region" description="Helical" evidence="11">
    <location>
        <begin position="195"/>
        <end position="214"/>
    </location>
</feature>
<keyword evidence="15" id="KW-1185">Reference proteome</keyword>
<dbReference type="PANTHER" id="PTHR43867:SF2">
    <property type="entry name" value="CELLULOSE SYNTHASE CATALYTIC SUBUNIT A [UDP-FORMING]"/>
    <property type="match status" value="1"/>
</dbReference>
<evidence type="ECO:0000259" key="12">
    <source>
        <dbReference type="Pfam" id="PF00535"/>
    </source>
</evidence>
<dbReference type="NCBIfam" id="TIGR03030">
    <property type="entry name" value="CelA"/>
    <property type="match status" value="1"/>
</dbReference>
<dbReference type="Gene3D" id="2.40.10.220">
    <property type="entry name" value="predicted glycosyltransferase like domains"/>
    <property type="match status" value="1"/>
</dbReference>
<feature type="transmembrane region" description="Helical" evidence="11">
    <location>
        <begin position="529"/>
        <end position="548"/>
    </location>
</feature>
<evidence type="ECO:0000313" key="15">
    <source>
        <dbReference type="Proteomes" id="UP000219522"/>
    </source>
</evidence>
<dbReference type="InterPro" id="IPR050321">
    <property type="entry name" value="Glycosyltr_2/OpgH_subfam"/>
</dbReference>
<dbReference type="SUPFAM" id="SSF141371">
    <property type="entry name" value="PilZ domain-like"/>
    <property type="match status" value="1"/>
</dbReference>
<evidence type="ECO:0000256" key="3">
    <source>
        <dbReference type="ARBA" id="ARBA00022519"/>
    </source>
</evidence>
<dbReference type="InterPro" id="IPR029044">
    <property type="entry name" value="Nucleotide-diphossugar_trans"/>
</dbReference>
<gene>
    <name evidence="14" type="ORF">SAMN05446927_0476</name>
</gene>
<feature type="domain" description="Glycosyltransferase 2-like" evidence="12">
    <location>
        <begin position="275"/>
        <end position="444"/>
    </location>
</feature>
<keyword evidence="7 11" id="KW-0135">Cellulose biosynthesis</keyword>
<keyword evidence="11" id="KW-0973">c-di-GMP</keyword>
<dbReference type="NCBIfam" id="NF008558">
    <property type="entry name" value="PRK11498.1"/>
    <property type="match status" value="1"/>
</dbReference>
<feature type="domain" description="PilZ" evidence="13">
    <location>
        <begin position="692"/>
        <end position="787"/>
    </location>
</feature>
<dbReference type="Proteomes" id="UP000219522">
    <property type="component" value="Unassembled WGS sequence"/>
</dbReference>
<dbReference type="GO" id="GO:0006011">
    <property type="term" value="P:UDP-alpha-D-glucose metabolic process"/>
    <property type="evidence" value="ECO:0007669"/>
    <property type="project" value="InterPro"/>
</dbReference>
<dbReference type="EC" id="2.4.1.12" evidence="11"/>
<dbReference type="EMBL" id="OCSU01000001">
    <property type="protein sequence ID" value="SOE51486.1"/>
    <property type="molecule type" value="Genomic_DNA"/>
</dbReference>
<dbReference type="PRINTS" id="PR01439">
    <property type="entry name" value="CELLSNTHASEA"/>
</dbReference>
<feature type="transmembrane region" description="Helical" evidence="11">
    <location>
        <begin position="637"/>
        <end position="655"/>
    </location>
</feature>
<dbReference type="RefSeq" id="WP_097189716.1">
    <property type="nucleotide sequence ID" value="NZ_OCSU01000001.1"/>
</dbReference>
<dbReference type="Pfam" id="PF07238">
    <property type="entry name" value="PilZ"/>
    <property type="match status" value="1"/>
</dbReference>
<evidence type="ECO:0000256" key="10">
    <source>
        <dbReference type="ARBA" id="ARBA00048682"/>
    </source>
</evidence>
<keyword evidence="3 11" id="KW-0997">Cell inner membrane</keyword>
<evidence type="ECO:0000256" key="9">
    <source>
        <dbReference type="ARBA" id="ARBA00023136"/>
    </source>
</evidence>
<dbReference type="PANTHER" id="PTHR43867">
    <property type="entry name" value="CELLULOSE SYNTHASE CATALYTIC SUBUNIT A [UDP-FORMING]"/>
    <property type="match status" value="1"/>
</dbReference>
<proteinExistence type="predicted"/>
<dbReference type="GO" id="GO:0016760">
    <property type="term" value="F:cellulose synthase (UDP-forming) activity"/>
    <property type="evidence" value="ECO:0007669"/>
    <property type="project" value="UniProtKB-EC"/>
</dbReference>
<comment type="catalytic activity">
    <reaction evidence="10 11">
        <text>[(1-&gt;4)-beta-D-glucosyl](n) + UDP-alpha-D-glucose = [(1-&gt;4)-beta-D-glucosyl](n+1) + UDP + H(+)</text>
        <dbReference type="Rhea" id="RHEA:19929"/>
        <dbReference type="Rhea" id="RHEA-COMP:10033"/>
        <dbReference type="Rhea" id="RHEA-COMP:10034"/>
        <dbReference type="ChEBI" id="CHEBI:15378"/>
        <dbReference type="ChEBI" id="CHEBI:18246"/>
        <dbReference type="ChEBI" id="CHEBI:58223"/>
        <dbReference type="ChEBI" id="CHEBI:58885"/>
        <dbReference type="EC" id="2.4.1.12"/>
    </reaction>
</comment>
<comment type="caution">
    <text evidence="14">The sequence shown here is derived from an EMBL/GenBank/DDBJ whole genome shotgun (WGS) entry which is preliminary data.</text>
</comment>
<reference evidence="14 15" key="1">
    <citation type="submission" date="2017-09" db="EMBL/GenBank/DDBJ databases">
        <authorList>
            <person name="Varghese N."/>
            <person name="Submissions S."/>
        </authorList>
    </citation>
    <scope>NUCLEOTIDE SEQUENCE [LARGE SCALE GENOMIC DNA]</scope>
    <source>
        <strain evidence="14 15">OK806</strain>
    </source>
</reference>
<organism evidence="14 15">
    <name type="scientific">Caballeronia arationis</name>
    <dbReference type="NCBI Taxonomy" id="1777142"/>
    <lineage>
        <taxon>Bacteria</taxon>
        <taxon>Pseudomonadati</taxon>
        <taxon>Pseudomonadota</taxon>
        <taxon>Betaproteobacteria</taxon>
        <taxon>Burkholderiales</taxon>
        <taxon>Burkholderiaceae</taxon>
        <taxon>Caballeronia</taxon>
    </lineage>
</organism>
<dbReference type="InterPro" id="IPR001173">
    <property type="entry name" value="Glyco_trans_2-like"/>
</dbReference>
<evidence type="ECO:0000256" key="6">
    <source>
        <dbReference type="ARBA" id="ARBA00022692"/>
    </source>
</evidence>
<dbReference type="InterPro" id="IPR009875">
    <property type="entry name" value="PilZ_domain"/>
</dbReference>
<keyword evidence="5 11" id="KW-0808">Transferase</keyword>
<evidence type="ECO:0000256" key="1">
    <source>
        <dbReference type="ARBA" id="ARBA00004429"/>
    </source>
</evidence>
<dbReference type="AlphaFoldDB" id="A0A7Z7N0H6"/>
<evidence type="ECO:0000256" key="4">
    <source>
        <dbReference type="ARBA" id="ARBA00022676"/>
    </source>
</evidence>
<evidence type="ECO:0000259" key="13">
    <source>
        <dbReference type="Pfam" id="PF07238"/>
    </source>
</evidence>
<dbReference type="GO" id="GO:0005886">
    <property type="term" value="C:plasma membrane"/>
    <property type="evidence" value="ECO:0007669"/>
    <property type="project" value="UniProtKB-SubCell"/>
</dbReference>
<evidence type="ECO:0000256" key="5">
    <source>
        <dbReference type="ARBA" id="ARBA00022679"/>
    </source>
</evidence>
<dbReference type="GO" id="GO:0035438">
    <property type="term" value="F:cyclic-di-GMP binding"/>
    <property type="evidence" value="ECO:0007669"/>
    <property type="project" value="InterPro"/>
</dbReference>
<keyword evidence="2 11" id="KW-1003">Cell membrane</keyword>
<feature type="transmembrane region" description="Helical" evidence="11">
    <location>
        <begin position="148"/>
        <end position="165"/>
    </location>
</feature>
<protein>
    <recommendedName>
        <fullName evidence="11">Cellulose synthase catalytic subunit [UDP-forming]</fullName>
        <ecNumber evidence="11">2.4.1.12</ecNumber>
    </recommendedName>
</protein>
<keyword evidence="8 11" id="KW-1133">Transmembrane helix</keyword>
<comment type="subcellular location">
    <subcellularLocation>
        <location evidence="1">Cell inner membrane</location>
        <topology evidence="1">Multi-pass membrane protein</topology>
    </subcellularLocation>
</comment>
<dbReference type="Gene3D" id="3.90.550.10">
    <property type="entry name" value="Spore Coat Polysaccharide Biosynthesis Protein SpsA, Chain A"/>
    <property type="match status" value="1"/>
</dbReference>
<name>A0A7Z7N0H6_9BURK</name>
<comment type="function">
    <text evidence="11">Catalytic subunit of cellulose synthase. It polymerizes uridine 5'-diphosphate glucose to cellulose.</text>
</comment>
<evidence type="ECO:0000256" key="8">
    <source>
        <dbReference type="ARBA" id="ARBA00022989"/>
    </source>
</evidence>
<dbReference type="SUPFAM" id="SSF53448">
    <property type="entry name" value="Nucleotide-diphospho-sugar transferases"/>
    <property type="match status" value="1"/>
</dbReference>
<feature type="transmembrane region" description="Helical" evidence="11">
    <location>
        <begin position="667"/>
        <end position="688"/>
    </location>
</feature>
<dbReference type="CDD" id="cd06421">
    <property type="entry name" value="CESA_CelA_like"/>
    <property type="match status" value="1"/>
</dbReference>
<accession>A0A7Z7N0H6</accession>
<evidence type="ECO:0000256" key="11">
    <source>
        <dbReference type="RuleBase" id="RU365020"/>
    </source>
</evidence>
<comment type="cofactor">
    <cofactor evidence="11">
        <name>Mg(2+)</name>
        <dbReference type="ChEBI" id="CHEBI:18420"/>
    </cofactor>
</comment>
<evidence type="ECO:0000256" key="7">
    <source>
        <dbReference type="ARBA" id="ARBA00022916"/>
    </source>
</evidence>
<dbReference type="InterPro" id="IPR003919">
    <property type="entry name" value="Cell_synth_A"/>
</dbReference>
<keyword evidence="6 11" id="KW-0812">Transmembrane</keyword>